<name>A0A1V5SKW7_9BACT</name>
<evidence type="ECO:0000256" key="1">
    <source>
        <dbReference type="SAM" id="Phobius"/>
    </source>
</evidence>
<sequence length="98" mass="11087">MWLIMTTLAAIITTVIWYVNAPHDQYQLGFLSLFLWGASLMWFVDHVMAYFIEGGNFFEINLDATLLGLSVITLALLIWIVVLLTTDPKGVIKRVLKG</sequence>
<keyword evidence="1" id="KW-1133">Transmembrane helix</keyword>
<proteinExistence type="predicted"/>
<feature type="transmembrane region" description="Helical" evidence="1">
    <location>
        <begin position="33"/>
        <end position="52"/>
    </location>
</feature>
<keyword evidence="1" id="KW-0472">Membrane</keyword>
<reference evidence="2" key="1">
    <citation type="submission" date="2017-02" db="EMBL/GenBank/DDBJ databases">
        <title>Delving into the versatile metabolic prowess of the omnipresent phylum Bacteroidetes.</title>
        <authorList>
            <person name="Nobu M.K."/>
            <person name="Mei R."/>
            <person name="Narihiro T."/>
            <person name="Kuroda K."/>
            <person name="Liu W.-T."/>
        </authorList>
    </citation>
    <scope>NUCLEOTIDE SEQUENCE</scope>
    <source>
        <strain evidence="2">ADurb.Bin276</strain>
    </source>
</reference>
<dbReference type="EMBL" id="MWBQ01000205">
    <property type="protein sequence ID" value="OQA54602.1"/>
    <property type="molecule type" value="Genomic_DNA"/>
</dbReference>
<feature type="transmembrane region" description="Helical" evidence="1">
    <location>
        <begin position="64"/>
        <end position="84"/>
    </location>
</feature>
<evidence type="ECO:0000313" key="2">
    <source>
        <dbReference type="EMBL" id="OQA54602.1"/>
    </source>
</evidence>
<keyword evidence="1" id="KW-0812">Transmembrane</keyword>
<protein>
    <submittedName>
        <fullName evidence="2">Uncharacterized protein</fullName>
    </submittedName>
</protein>
<accession>A0A1V5SKW7</accession>
<dbReference type="AlphaFoldDB" id="A0A1V5SKW7"/>
<feature type="transmembrane region" description="Helical" evidence="1">
    <location>
        <begin position="6"/>
        <end position="21"/>
    </location>
</feature>
<comment type="caution">
    <text evidence="2">The sequence shown here is derived from an EMBL/GenBank/DDBJ whole genome shotgun (WGS) entry which is preliminary data.</text>
</comment>
<dbReference type="Proteomes" id="UP000485569">
    <property type="component" value="Unassembled WGS sequence"/>
</dbReference>
<gene>
    <name evidence="2" type="ORF">BWY41_01977</name>
</gene>
<organism evidence="2">
    <name type="scientific">Candidatus Atribacter allofermentans</name>
    <dbReference type="NCBI Taxonomy" id="1852833"/>
    <lineage>
        <taxon>Bacteria</taxon>
        <taxon>Pseudomonadati</taxon>
        <taxon>Atribacterota</taxon>
        <taxon>Atribacteria</taxon>
        <taxon>Atribacterales</taxon>
        <taxon>Atribacteraceae</taxon>
        <taxon>Atribacter</taxon>
    </lineage>
</organism>